<dbReference type="OrthoDB" id="9800582at2"/>
<reference evidence="7" key="1">
    <citation type="submission" date="2015-08" db="EMBL/GenBank/DDBJ databases">
        <authorList>
            <person name="Varghese N."/>
        </authorList>
    </citation>
    <scope>NUCLEOTIDE SEQUENCE [LARGE SCALE GENOMIC DNA]</scope>
    <source>
        <strain evidence="7">JCM 18476</strain>
    </source>
</reference>
<keyword evidence="2" id="KW-0808">Transferase</keyword>
<dbReference type="InterPro" id="IPR050134">
    <property type="entry name" value="NAD-dep_sirtuin_deacylases"/>
</dbReference>
<keyword evidence="3" id="KW-0520">NAD</keyword>
<name>A0A0K6IIP4_9GAMM</name>
<dbReference type="InterPro" id="IPR029035">
    <property type="entry name" value="DHS-like_NAD/FAD-binding_dom"/>
</dbReference>
<evidence type="ECO:0000313" key="7">
    <source>
        <dbReference type="Proteomes" id="UP000182769"/>
    </source>
</evidence>
<evidence type="ECO:0000313" key="6">
    <source>
        <dbReference type="EMBL" id="CUB03187.1"/>
    </source>
</evidence>
<evidence type="ECO:0000256" key="3">
    <source>
        <dbReference type="ARBA" id="ARBA00023027"/>
    </source>
</evidence>
<dbReference type="Proteomes" id="UP000182769">
    <property type="component" value="Unassembled WGS sequence"/>
</dbReference>
<dbReference type="Pfam" id="PF02146">
    <property type="entry name" value="SIR2"/>
    <property type="match status" value="1"/>
</dbReference>
<dbReference type="Gene3D" id="3.30.1600.10">
    <property type="entry name" value="SIR2/SIRT2 'Small Domain"/>
    <property type="match status" value="1"/>
</dbReference>
<sequence length="229" mass="25832">MNKQKIVVFTGAGISVESGIETYRGDTGLWHQHDIRDVCHPEGWHKDPQKVLEFYNQRRKEVAKASPNAAHLAIAQLESQYDVTVITQNVDDLHERAGSSKILHLHGEVTKVRSDLPSDYHLYDIGYDAVNIGQRCESGLQLRPHIVWFAEEPFFMEESIQLFAEADKILVVGTSLQVQPAASLILFAHSAQDRYIIDPSPMTPPKKFDHLRGNASDIVPRLVNSWLSL</sequence>
<gene>
    <name evidence="6" type="ORF">Ga0061065_10335</name>
</gene>
<protein>
    <recommendedName>
        <fullName evidence="1">protein acetyllysine N-acetyltransferase</fullName>
        <ecNumber evidence="1">2.3.1.286</ecNumber>
    </recommendedName>
</protein>
<dbReference type="GO" id="GO:0070403">
    <property type="term" value="F:NAD+ binding"/>
    <property type="evidence" value="ECO:0007669"/>
    <property type="project" value="InterPro"/>
</dbReference>
<feature type="domain" description="Deacetylase sirtuin-type" evidence="5">
    <location>
        <begin position="1"/>
        <end position="229"/>
    </location>
</feature>
<dbReference type="RefSeq" id="WP_055462162.1">
    <property type="nucleotide sequence ID" value="NZ_CYHG01000003.1"/>
</dbReference>
<dbReference type="EMBL" id="CYHG01000003">
    <property type="protein sequence ID" value="CUB03187.1"/>
    <property type="molecule type" value="Genomic_DNA"/>
</dbReference>
<dbReference type="GO" id="GO:0017136">
    <property type="term" value="F:histone deacetylase activity, NAD-dependent"/>
    <property type="evidence" value="ECO:0007669"/>
    <property type="project" value="TreeGrafter"/>
</dbReference>
<evidence type="ECO:0000259" key="5">
    <source>
        <dbReference type="PROSITE" id="PS50305"/>
    </source>
</evidence>
<organism evidence="6 7">
    <name type="scientific">Marinomonas fungiae</name>
    <dbReference type="NCBI Taxonomy" id="1137284"/>
    <lineage>
        <taxon>Bacteria</taxon>
        <taxon>Pseudomonadati</taxon>
        <taxon>Pseudomonadota</taxon>
        <taxon>Gammaproteobacteria</taxon>
        <taxon>Oceanospirillales</taxon>
        <taxon>Oceanospirillaceae</taxon>
        <taxon>Marinomonas</taxon>
    </lineage>
</organism>
<proteinExistence type="predicted"/>
<dbReference type="InterPro" id="IPR026590">
    <property type="entry name" value="Ssirtuin_cat_dom"/>
</dbReference>
<keyword evidence="7" id="KW-1185">Reference proteome</keyword>
<dbReference type="InterPro" id="IPR026591">
    <property type="entry name" value="Sirtuin_cat_small_dom_sf"/>
</dbReference>
<dbReference type="AlphaFoldDB" id="A0A0K6IIP4"/>
<dbReference type="PANTHER" id="PTHR11085:SF4">
    <property type="entry name" value="NAD-DEPENDENT PROTEIN DEACYLASE"/>
    <property type="match status" value="1"/>
</dbReference>
<accession>A0A0K6IIP4</accession>
<evidence type="ECO:0000256" key="4">
    <source>
        <dbReference type="PROSITE-ProRule" id="PRU00236"/>
    </source>
</evidence>
<dbReference type="STRING" id="1137284.GCA_001418205_01034"/>
<dbReference type="PROSITE" id="PS50305">
    <property type="entry name" value="SIRTUIN"/>
    <property type="match status" value="1"/>
</dbReference>
<dbReference type="PANTHER" id="PTHR11085">
    <property type="entry name" value="NAD-DEPENDENT PROTEIN DEACYLASE SIRTUIN-5, MITOCHONDRIAL-RELATED"/>
    <property type="match status" value="1"/>
</dbReference>
<evidence type="ECO:0000256" key="2">
    <source>
        <dbReference type="ARBA" id="ARBA00022679"/>
    </source>
</evidence>
<dbReference type="SUPFAM" id="SSF52467">
    <property type="entry name" value="DHS-like NAD/FAD-binding domain"/>
    <property type="match status" value="1"/>
</dbReference>
<evidence type="ECO:0000256" key="1">
    <source>
        <dbReference type="ARBA" id="ARBA00012928"/>
    </source>
</evidence>
<dbReference type="InterPro" id="IPR003000">
    <property type="entry name" value="Sirtuin"/>
</dbReference>
<dbReference type="EC" id="2.3.1.286" evidence="1"/>
<dbReference type="Gene3D" id="3.40.50.1220">
    <property type="entry name" value="TPP-binding domain"/>
    <property type="match status" value="1"/>
</dbReference>
<comment type="caution">
    <text evidence="4">Lacks conserved residue(s) required for the propagation of feature annotation.</text>
</comment>